<feature type="transmembrane region" description="Helical" evidence="4">
    <location>
        <begin position="330"/>
        <end position="351"/>
    </location>
</feature>
<dbReference type="InterPro" id="IPR020846">
    <property type="entry name" value="MFS_dom"/>
</dbReference>
<evidence type="ECO:0000256" key="1">
    <source>
        <dbReference type="ARBA" id="ARBA00022692"/>
    </source>
</evidence>
<feature type="domain" description="Major facilitator superfamily (MFS) profile" evidence="5">
    <location>
        <begin position="1"/>
        <end position="356"/>
    </location>
</feature>
<feature type="transmembrane region" description="Helical" evidence="4">
    <location>
        <begin position="244"/>
        <end position="262"/>
    </location>
</feature>
<dbReference type="PANTHER" id="PTHR23531">
    <property type="entry name" value="QUINOLENE RESISTANCE PROTEIN NORA"/>
    <property type="match status" value="1"/>
</dbReference>
<dbReference type="SUPFAM" id="SSF103473">
    <property type="entry name" value="MFS general substrate transporter"/>
    <property type="match status" value="1"/>
</dbReference>
<feature type="transmembrane region" description="Helical" evidence="4">
    <location>
        <begin position="268"/>
        <end position="291"/>
    </location>
</feature>
<name>A0A0C1ZBC1_9BACT</name>
<feature type="transmembrane region" description="Helical" evidence="4">
    <location>
        <begin position="303"/>
        <end position="324"/>
    </location>
</feature>
<feature type="transmembrane region" description="Helical" evidence="4">
    <location>
        <begin position="212"/>
        <end position="232"/>
    </location>
</feature>
<evidence type="ECO:0000256" key="3">
    <source>
        <dbReference type="ARBA" id="ARBA00023136"/>
    </source>
</evidence>
<evidence type="ECO:0000259" key="5">
    <source>
        <dbReference type="PROSITE" id="PS50850"/>
    </source>
</evidence>
<proteinExistence type="predicted"/>
<dbReference type="PANTHER" id="PTHR23531:SF1">
    <property type="entry name" value="QUINOLENE RESISTANCE PROTEIN NORA"/>
    <property type="match status" value="1"/>
</dbReference>
<dbReference type="PROSITE" id="PS50850">
    <property type="entry name" value="MFS"/>
    <property type="match status" value="1"/>
</dbReference>
<feature type="transmembrane region" description="Helical" evidence="4">
    <location>
        <begin position="15"/>
        <end position="34"/>
    </location>
</feature>
<dbReference type="Proteomes" id="UP000031599">
    <property type="component" value="Unassembled WGS sequence"/>
</dbReference>
<keyword evidence="3 4" id="KW-0472">Membrane</keyword>
<feature type="transmembrane region" description="Helical" evidence="4">
    <location>
        <begin position="140"/>
        <end position="159"/>
    </location>
</feature>
<sequence>MHWPGWLEQRGAGEVLIGVLVAVMAISAILARPVVGRVMDTRGRKLMLVIGGLLHVASPALYLLVDAMPDPSWVAIAGVRTVHGLAQAAMFSVLFTVAVDLVPADRRAHGIALFGVSGMIPMAVGGLLGDWVIVDGDYRTLYMVCGGCALTGLLLTLPLPETRRGGPSRSFLAALLAPELRPLWFVGATFAMGLAAYFVFLKTYLLEAPQLGTMGMFFSTYAVSAVLLRVFFSWVPERLGLIRVLIPSLLAGAGGLALVALASAEIHLIGAAVLCGIGHGFAFPIISALVVTRAQPDERGSAIALFTAMFDLGVLLGGPSFGIAAHFAGYPATFGLAAGLVTVATLAFVIWDARVRARLGG</sequence>
<feature type="transmembrane region" description="Helical" evidence="4">
    <location>
        <begin position="111"/>
        <end position="134"/>
    </location>
</feature>
<accession>A0A0C1ZBC1</accession>
<feature type="transmembrane region" description="Helical" evidence="4">
    <location>
        <begin position="85"/>
        <end position="104"/>
    </location>
</feature>
<keyword evidence="2 4" id="KW-1133">Transmembrane helix</keyword>
<dbReference type="AlphaFoldDB" id="A0A0C1ZBC1"/>
<dbReference type="Pfam" id="PF07690">
    <property type="entry name" value="MFS_1"/>
    <property type="match status" value="1"/>
</dbReference>
<evidence type="ECO:0000313" key="6">
    <source>
        <dbReference type="EMBL" id="KIG15004.1"/>
    </source>
</evidence>
<feature type="transmembrane region" description="Helical" evidence="4">
    <location>
        <begin position="46"/>
        <end position="65"/>
    </location>
</feature>
<gene>
    <name evidence="6" type="ORF">DB30_06195</name>
</gene>
<dbReference type="InterPro" id="IPR052714">
    <property type="entry name" value="MFS_Exporter"/>
</dbReference>
<feature type="transmembrane region" description="Helical" evidence="4">
    <location>
        <begin position="180"/>
        <end position="200"/>
    </location>
</feature>
<protein>
    <submittedName>
        <fullName evidence="6">Major facilitator superfamily MFS_1</fullName>
    </submittedName>
</protein>
<evidence type="ECO:0000256" key="2">
    <source>
        <dbReference type="ARBA" id="ARBA00022989"/>
    </source>
</evidence>
<keyword evidence="1 4" id="KW-0812">Transmembrane</keyword>
<dbReference type="EMBL" id="JMCC02000062">
    <property type="protein sequence ID" value="KIG15004.1"/>
    <property type="molecule type" value="Genomic_DNA"/>
</dbReference>
<evidence type="ECO:0000256" key="4">
    <source>
        <dbReference type="SAM" id="Phobius"/>
    </source>
</evidence>
<comment type="caution">
    <text evidence="6">The sequence shown here is derived from an EMBL/GenBank/DDBJ whole genome shotgun (WGS) entry which is preliminary data.</text>
</comment>
<dbReference type="GO" id="GO:0022857">
    <property type="term" value="F:transmembrane transporter activity"/>
    <property type="evidence" value="ECO:0007669"/>
    <property type="project" value="InterPro"/>
</dbReference>
<evidence type="ECO:0000313" key="7">
    <source>
        <dbReference type="Proteomes" id="UP000031599"/>
    </source>
</evidence>
<dbReference type="Gene3D" id="1.20.1250.20">
    <property type="entry name" value="MFS general substrate transporter like domains"/>
    <property type="match status" value="1"/>
</dbReference>
<reference evidence="6 7" key="1">
    <citation type="submission" date="2014-12" db="EMBL/GenBank/DDBJ databases">
        <title>Genome assembly of Enhygromyxa salina DSM 15201.</title>
        <authorList>
            <person name="Sharma G."/>
            <person name="Subramanian S."/>
        </authorList>
    </citation>
    <scope>NUCLEOTIDE SEQUENCE [LARGE SCALE GENOMIC DNA]</scope>
    <source>
        <strain evidence="6 7">DSM 15201</strain>
    </source>
</reference>
<dbReference type="InterPro" id="IPR011701">
    <property type="entry name" value="MFS"/>
</dbReference>
<dbReference type="InterPro" id="IPR036259">
    <property type="entry name" value="MFS_trans_sf"/>
</dbReference>
<organism evidence="6 7">
    <name type="scientific">Enhygromyxa salina</name>
    <dbReference type="NCBI Taxonomy" id="215803"/>
    <lineage>
        <taxon>Bacteria</taxon>
        <taxon>Pseudomonadati</taxon>
        <taxon>Myxococcota</taxon>
        <taxon>Polyangia</taxon>
        <taxon>Nannocystales</taxon>
        <taxon>Nannocystaceae</taxon>
        <taxon>Enhygromyxa</taxon>
    </lineage>
</organism>